<dbReference type="GO" id="GO:0030001">
    <property type="term" value="P:metal ion transport"/>
    <property type="evidence" value="ECO:0007669"/>
    <property type="project" value="InterPro"/>
</dbReference>
<evidence type="ECO:0000313" key="8">
    <source>
        <dbReference type="EMBL" id="KHJ53317.1"/>
    </source>
</evidence>
<feature type="signal peptide" evidence="7">
    <location>
        <begin position="1"/>
        <end position="26"/>
    </location>
</feature>
<keyword evidence="4" id="KW-0479">Metal-binding</keyword>
<evidence type="ECO:0000256" key="1">
    <source>
        <dbReference type="ARBA" id="ARBA00004196"/>
    </source>
</evidence>
<dbReference type="RefSeq" id="WP_039195437.1">
    <property type="nucleotide sequence ID" value="NZ_JRFJ01000006.1"/>
</dbReference>
<dbReference type="GO" id="GO:0007155">
    <property type="term" value="P:cell adhesion"/>
    <property type="evidence" value="ECO:0007669"/>
    <property type="project" value="InterPro"/>
</dbReference>
<keyword evidence="5 7" id="KW-0732">Signal</keyword>
<dbReference type="InterPro" id="IPR050492">
    <property type="entry name" value="Bact_metal-bind_prot9"/>
</dbReference>
<feature type="chain" id="PRO_5002059605" evidence="7">
    <location>
        <begin position="27"/>
        <end position="311"/>
    </location>
</feature>
<dbReference type="AlphaFoldDB" id="A0A0B1Q330"/>
<dbReference type="STRING" id="370622.LA66_18085"/>
<dbReference type="InterPro" id="IPR006127">
    <property type="entry name" value="ZnuA-like"/>
</dbReference>
<dbReference type="PANTHER" id="PTHR42953:SF1">
    <property type="entry name" value="METAL-BINDING PROTEIN HI_0362-RELATED"/>
    <property type="match status" value="1"/>
</dbReference>
<gene>
    <name evidence="8" type="ORF">LA66_18085</name>
</gene>
<dbReference type="InterPro" id="IPR006129">
    <property type="entry name" value="AdhesinB"/>
</dbReference>
<protein>
    <submittedName>
        <fullName evidence="8">Metal ABC transporter substrate-binding protein</fullName>
    </submittedName>
</protein>
<dbReference type="SUPFAM" id="SSF53807">
    <property type="entry name" value="Helical backbone' metal receptor"/>
    <property type="match status" value="1"/>
</dbReference>
<dbReference type="EMBL" id="JRFJ01000006">
    <property type="protein sequence ID" value="KHJ53317.1"/>
    <property type="molecule type" value="Genomic_DNA"/>
</dbReference>
<evidence type="ECO:0000256" key="7">
    <source>
        <dbReference type="SAM" id="SignalP"/>
    </source>
</evidence>
<evidence type="ECO:0000256" key="4">
    <source>
        <dbReference type="ARBA" id="ARBA00022723"/>
    </source>
</evidence>
<dbReference type="Pfam" id="PF01297">
    <property type="entry name" value="ZnuA"/>
    <property type="match status" value="1"/>
</dbReference>
<evidence type="ECO:0000256" key="2">
    <source>
        <dbReference type="ARBA" id="ARBA00011028"/>
    </source>
</evidence>
<evidence type="ECO:0000256" key="6">
    <source>
        <dbReference type="RuleBase" id="RU003512"/>
    </source>
</evidence>
<dbReference type="InterPro" id="IPR006128">
    <property type="entry name" value="Lipoprotein_PsaA-like"/>
</dbReference>
<reference evidence="8 9" key="1">
    <citation type="submission" date="2014-09" db="EMBL/GenBank/DDBJ databases">
        <title>Isolation and characterization of Aurantimonas altamirensis ON-56566 from clinical sample following a dog bite.</title>
        <authorList>
            <person name="Eshaghi A."/>
            <person name="Li A."/>
            <person name="Shahinas D."/>
            <person name="Bahn P."/>
            <person name="Kus J.V."/>
            <person name="Patel S.N."/>
        </authorList>
    </citation>
    <scope>NUCLEOTIDE SEQUENCE [LARGE SCALE GENOMIC DNA]</scope>
    <source>
        <strain evidence="8 9">ON-56566</strain>
    </source>
</reference>
<keyword evidence="3 6" id="KW-0813">Transport</keyword>
<comment type="caution">
    <text evidence="8">The sequence shown here is derived from an EMBL/GenBank/DDBJ whole genome shotgun (WGS) entry which is preliminary data.</text>
</comment>
<evidence type="ECO:0000313" key="9">
    <source>
        <dbReference type="Proteomes" id="UP000030826"/>
    </source>
</evidence>
<name>A0A0B1Q330_9HYPH</name>
<sequence>MAISRRIIGALAFAAVIASSGGNAFAEPHRVVASFSIIGDFAAQVGGDLIELQTLVGPNGDAHAYEPRPRDAAALARADVVLTNGLELEGFLDRLITASGTKGQIVTLTDGVPAIDEPGGGHYHFVNGKAIFHAGAVNAHAWQSVPNAKLYVGNIRDAFCRADAAGCHSYTDRADAYLAALDSLDRDIRDTLATLPEGRRTVVVGHDAFGYFEQEYGIRFLSPQGISTASEASAADVAGLIEEMRTADVRAIFAENISDPRLVERIASEVGVKLSGTLYSDALSPADGPAPGYIAMMRHNVALLAKALSAG</sequence>
<proteinExistence type="inferred from homology"/>
<dbReference type="PANTHER" id="PTHR42953">
    <property type="entry name" value="HIGH-AFFINITY ZINC UPTAKE SYSTEM PROTEIN ZNUA-RELATED"/>
    <property type="match status" value="1"/>
</dbReference>
<comment type="subcellular location">
    <subcellularLocation>
        <location evidence="1">Cell envelope</location>
    </subcellularLocation>
</comment>
<dbReference type="OrthoDB" id="9793396at2"/>
<dbReference type="PRINTS" id="PR00691">
    <property type="entry name" value="ADHESINB"/>
</dbReference>
<accession>A0A0B1Q330</accession>
<evidence type="ECO:0000256" key="5">
    <source>
        <dbReference type="ARBA" id="ARBA00022729"/>
    </source>
</evidence>
<evidence type="ECO:0000256" key="3">
    <source>
        <dbReference type="ARBA" id="ARBA00022448"/>
    </source>
</evidence>
<dbReference type="PRINTS" id="PR00690">
    <property type="entry name" value="ADHESNFAMILY"/>
</dbReference>
<organism evidence="8 9">
    <name type="scientific">Aureimonas altamirensis</name>
    <dbReference type="NCBI Taxonomy" id="370622"/>
    <lineage>
        <taxon>Bacteria</taxon>
        <taxon>Pseudomonadati</taxon>
        <taxon>Pseudomonadota</taxon>
        <taxon>Alphaproteobacteria</taxon>
        <taxon>Hyphomicrobiales</taxon>
        <taxon>Aurantimonadaceae</taxon>
        <taxon>Aureimonas</taxon>
    </lineage>
</organism>
<dbReference type="GO" id="GO:0030313">
    <property type="term" value="C:cell envelope"/>
    <property type="evidence" value="ECO:0007669"/>
    <property type="project" value="UniProtKB-SubCell"/>
</dbReference>
<dbReference type="GO" id="GO:0046872">
    <property type="term" value="F:metal ion binding"/>
    <property type="evidence" value="ECO:0007669"/>
    <property type="project" value="UniProtKB-KW"/>
</dbReference>
<dbReference type="Proteomes" id="UP000030826">
    <property type="component" value="Unassembled WGS sequence"/>
</dbReference>
<comment type="similarity">
    <text evidence="2 6">Belongs to the bacterial solute-binding protein 9 family.</text>
</comment>
<dbReference type="Gene3D" id="3.40.50.1980">
    <property type="entry name" value="Nitrogenase molybdenum iron protein domain"/>
    <property type="match status" value="2"/>
</dbReference>